<dbReference type="GO" id="GO:0005524">
    <property type="term" value="F:ATP binding"/>
    <property type="evidence" value="ECO:0007669"/>
    <property type="project" value="UniProtKB-UniRule"/>
</dbReference>
<dbReference type="PANTHER" id="PTHR43585:SF2">
    <property type="entry name" value="ATP-GRASP ENZYME FSQD"/>
    <property type="match status" value="1"/>
</dbReference>
<proteinExistence type="predicted"/>
<dbReference type="Proteomes" id="UP000323380">
    <property type="component" value="Unassembled WGS sequence"/>
</dbReference>
<dbReference type="SUPFAM" id="SSF56059">
    <property type="entry name" value="Glutathione synthetase ATP-binding domain-like"/>
    <property type="match status" value="1"/>
</dbReference>
<dbReference type="GO" id="GO:0016874">
    <property type="term" value="F:ligase activity"/>
    <property type="evidence" value="ECO:0007669"/>
    <property type="project" value="UniProtKB-KW"/>
</dbReference>
<organism evidence="6 7">
    <name type="scientific">Actinomadura chibensis</name>
    <dbReference type="NCBI Taxonomy" id="392828"/>
    <lineage>
        <taxon>Bacteria</taxon>
        <taxon>Bacillati</taxon>
        <taxon>Actinomycetota</taxon>
        <taxon>Actinomycetes</taxon>
        <taxon>Streptosporangiales</taxon>
        <taxon>Thermomonosporaceae</taxon>
        <taxon>Actinomadura</taxon>
    </lineage>
</organism>
<evidence type="ECO:0000313" key="7">
    <source>
        <dbReference type="Proteomes" id="UP000323380"/>
    </source>
</evidence>
<evidence type="ECO:0000259" key="5">
    <source>
        <dbReference type="PROSITE" id="PS50975"/>
    </source>
</evidence>
<reference evidence="6 7" key="1">
    <citation type="submission" date="2019-08" db="EMBL/GenBank/DDBJ databases">
        <title>Actinomadura sp. nov. CYP1-5 isolated from mountain soil.</title>
        <authorList>
            <person name="Songsumanus A."/>
            <person name="Kuncharoen N."/>
            <person name="Kudo T."/>
            <person name="Yuki M."/>
            <person name="Igarashi Y."/>
            <person name="Tanasupawat S."/>
        </authorList>
    </citation>
    <scope>NUCLEOTIDE SEQUENCE [LARGE SCALE GENOMIC DNA]</scope>
    <source>
        <strain evidence="6 7">JCM 14158</strain>
    </source>
</reference>
<evidence type="ECO:0000256" key="1">
    <source>
        <dbReference type="ARBA" id="ARBA00022598"/>
    </source>
</evidence>
<evidence type="ECO:0000313" key="6">
    <source>
        <dbReference type="EMBL" id="TYB42789.1"/>
    </source>
</evidence>
<dbReference type="GO" id="GO:0046872">
    <property type="term" value="F:metal ion binding"/>
    <property type="evidence" value="ECO:0007669"/>
    <property type="project" value="InterPro"/>
</dbReference>
<feature type="domain" description="ATP-grasp" evidence="5">
    <location>
        <begin position="107"/>
        <end position="301"/>
    </location>
</feature>
<dbReference type="EMBL" id="VSFG01000007">
    <property type="protein sequence ID" value="TYB42789.1"/>
    <property type="molecule type" value="Genomic_DNA"/>
</dbReference>
<keyword evidence="2 4" id="KW-0547">Nucleotide-binding</keyword>
<dbReference type="PANTHER" id="PTHR43585">
    <property type="entry name" value="FUMIPYRROLE BIOSYNTHESIS PROTEIN C"/>
    <property type="match status" value="1"/>
</dbReference>
<dbReference type="Pfam" id="PF13535">
    <property type="entry name" value="ATP-grasp_4"/>
    <property type="match status" value="1"/>
</dbReference>
<gene>
    <name evidence="6" type="ORF">FXF69_28835</name>
</gene>
<keyword evidence="1" id="KW-0436">Ligase</keyword>
<accession>A0A5D0NEQ5</accession>
<name>A0A5D0NEQ5_9ACTN</name>
<dbReference type="RefSeq" id="WP_067889944.1">
    <property type="nucleotide sequence ID" value="NZ_VSFG01000007.1"/>
</dbReference>
<evidence type="ECO:0000256" key="4">
    <source>
        <dbReference type="PROSITE-ProRule" id="PRU00409"/>
    </source>
</evidence>
<dbReference type="PROSITE" id="PS50975">
    <property type="entry name" value="ATP_GRASP"/>
    <property type="match status" value="1"/>
</dbReference>
<protein>
    <submittedName>
        <fullName evidence="6">ATP-grasp domain-containing protein</fullName>
    </submittedName>
</protein>
<dbReference type="STRING" id="1220554.GCA_001552135_02588"/>
<evidence type="ECO:0000256" key="2">
    <source>
        <dbReference type="ARBA" id="ARBA00022741"/>
    </source>
</evidence>
<keyword evidence="7" id="KW-1185">Reference proteome</keyword>
<sequence>MGDVLVLSRRGAGGVRQVAELLAAMGERPVLVSERPDDPNRDRCSGHVLVDWDGDVAGAVRRAVPRPAGVVNMVESLIGRQVELARRFGLPGGGDGRAALASKTLVREEARRLGLSSMRFAGGPASGVPWDGPYPAIAKPARDSGASRLVRRVDSPADLDAHLRALARAEGPGFEVIVEEYLDGIEFSVDGPVVDGRYTPLFAVEKPDHDEDRHHDAGLRVAPPQTPEVRRAVTALAGTVSALCASLPLRGLWLHVEGRTLPSGRTELLEINPRPGGGLHRTAVLHSCGVDPFWEAIRMALDDRYAMDCSGIAQSERLYGLLPFEIHESGRVTGATALSELREIDGVVFGYESDGFEVTSLNRENFYAEVLLSAPDLPALRAAQGRAAAAFRYTVE</sequence>
<evidence type="ECO:0000256" key="3">
    <source>
        <dbReference type="ARBA" id="ARBA00022840"/>
    </source>
</evidence>
<keyword evidence="3 4" id="KW-0067">ATP-binding</keyword>
<dbReference type="InterPro" id="IPR011761">
    <property type="entry name" value="ATP-grasp"/>
</dbReference>
<dbReference type="Gene3D" id="3.30.470.20">
    <property type="entry name" value="ATP-grasp fold, B domain"/>
    <property type="match status" value="1"/>
</dbReference>
<dbReference type="AlphaFoldDB" id="A0A5D0NEQ5"/>
<comment type="caution">
    <text evidence="6">The sequence shown here is derived from an EMBL/GenBank/DDBJ whole genome shotgun (WGS) entry which is preliminary data.</text>
</comment>
<dbReference type="InterPro" id="IPR052032">
    <property type="entry name" value="ATP-dep_AA_Ligase"/>
</dbReference>